<feature type="transmembrane region" description="Helical" evidence="2">
    <location>
        <begin position="6"/>
        <end position="26"/>
    </location>
</feature>
<dbReference type="InterPro" id="IPR013083">
    <property type="entry name" value="Znf_RING/FYVE/PHD"/>
</dbReference>
<evidence type="ECO:0000256" key="1">
    <source>
        <dbReference type="PROSITE-ProRule" id="PRU00175"/>
    </source>
</evidence>
<keyword evidence="1" id="KW-0863">Zinc-finger</keyword>
<protein>
    <recommendedName>
        <fullName evidence="3">RING-type domain-containing protein</fullName>
    </recommendedName>
</protein>
<keyword evidence="2" id="KW-0472">Membrane</keyword>
<dbReference type="PROSITE" id="PS50089">
    <property type="entry name" value="ZF_RING_2"/>
    <property type="match status" value="1"/>
</dbReference>
<dbReference type="PANTHER" id="PTHR46719:SF7">
    <property type="entry name" value="RING-H2 FINGER PROTEIN ATL71-RELATED"/>
    <property type="match status" value="1"/>
</dbReference>
<accession>A0AAV7G1U7</accession>
<keyword evidence="2" id="KW-0812">Transmembrane</keyword>
<keyword evidence="1" id="KW-0479">Metal-binding</keyword>
<feature type="domain" description="RING-type" evidence="3">
    <location>
        <begin position="74"/>
        <end position="120"/>
    </location>
</feature>
<evidence type="ECO:0000256" key="2">
    <source>
        <dbReference type="SAM" id="Phobius"/>
    </source>
</evidence>
<keyword evidence="2" id="KW-1133">Transmembrane helix</keyword>
<dbReference type="InterPro" id="IPR001841">
    <property type="entry name" value="Znf_RING"/>
</dbReference>
<dbReference type="PANTHER" id="PTHR46719">
    <property type="entry name" value="TRANSCRIPTION FACTOR C2H2 FAMILY-RELATED"/>
    <property type="match status" value="1"/>
</dbReference>
<proteinExistence type="predicted"/>
<comment type="caution">
    <text evidence="4">The sequence shown here is derived from an EMBL/GenBank/DDBJ whole genome shotgun (WGS) entry which is preliminary data.</text>
</comment>
<evidence type="ECO:0000259" key="3">
    <source>
        <dbReference type="PROSITE" id="PS50089"/>
    </source>
</evidence>
<dbReference type="InterPro" id="IPR045899">
    <property type="entry name" value="ATL71-like"/>
</dbReference>
<dbReference type="AlphaFoldDB" id="A0AAV7G1U7"/>
<dbReference type="SMART" id="SM00184">
    <property type="entry name" value="RING"/>
    <property type="match status" value="1"/>
</dbReference>
<reference evidence="4 5" key="1">
    <citation type="journal article" date="2021" name="Hortic Res">
        <title>Chromosome-scale assembly of the Dendrobium chrysotoxum genome enhances the understanding of orchid evolution.</title>
        <authorList>
            <person name="Zhang Y."/>
            <person name="Zhang G.Q."/>
            <person name="Zhang D."/>
            <person name="Liu X.D."/>
            <person name="Xu X.Y."/>
            <person name="Sun W.H."/>
            <person name="Yu X."/>
            <person name="Zhu X."/>
            <person name="Wang Z.W."/>
            <person name="Zhao X."/>
            <person name="Zhong W.Y."/>
            <person name="Chen H."/>
            <person name="Yin W.L."/>
            <person name="Huang T."/>
            <person name="Niu S.C."/>
            <person name="Liu Z.J."/>
        </authorList>
    </citation>
    <scope>NUCLEOTIDE SEQUENCE [LARGE SCALE GENOMIC DNA]</scope>
    <source>
        <strain evidence="4">Lindl</strain>
    </source>
</reference>
<organism evidence="4 5">
    <name type="scientific">Dendrobium chrysotoxum</name>
    <name type="common">Orchid</name>
    <dbReference type="NCBI Taxonomy" id="161865"/>
    <lineage>
        <taxon>Eukaryota</taxon>
        <taxon>Viridiplantae</taxon>
        <taxon>Streptophyta</taxon>
        <taxon>Embryophyta</taxon>
        <taxon>Tracheophyta</taxon>
        <taxon>Spermatophyta</taxon>
        <taxon>Magnoliopsida</taxon>
        <taxon>Liliopsida</taxon>
        <taxon>Asparagales</taxon>
        <taxon>Orchidaceae</taxon>
        <taxon>Epidendroideae</taxon>
        <taxon>Malaxideae</taxon>
        <taxon>Dendrobiinae</taxon>
        <taxon>Dendrobium</taxon>
    </lineage>
</organism>
<name>A0AAV7G1U7_DENCH</name>
<evidence type="ECO:0000313" key="4">
    <source>
        <dbReference type="EMBL" id="KAH0449675.1"/>
    </source>
</evidence>
<dbReference type="EMBL" id="JAGFBR010000018">
    <property type="protein sequence ID" value="KAH0449675.1"/>
    <property type="molecule type" value="Genomic_DNA"/>
</dbReference>
<sequence>MIYAIAIFIIIIFLITAISYICYLVWHYSAVAPPLQPEQNVEIEIDNTTLKTWPTLTYVEARSQDPRAVDAICCIICLVNYEEEQGKDKALRLLPECGHLFHAKCVDRWLRRRRTCPVCRSLVMINGAMQTPSVEV</sequence>
<dbReference type="Gene3D" id="3.30.40.10">
    <property type="entry name" value="Zinc/RING finger domain, C3HC4 (zinc finger)"/>
    <property type="match status" value="1"/>
</dbReference>
<gene>
    <name evidence="4" type="ORF">IEQ34_020367</name>
</gene>
<dbReference type="GO" id="GO:0008270">
    <property type="term" value="F:zinc ion binding"/>
    <property type="evidence" value="ECO:0007669"/>
    <property type="project" value="UniProtKB-KW"/>
</dbReference>
<keyword evidence="5" id="KW-1185">Reference proteome</keyword>
<evidence type="ECO:0000313" key="5">
    <source>
        <dbReference type="Proteomes" id="UP000775213"/>
    </source>
</evidence>
<dbReference type="Proteomes" id="UP000775213">
    <property type="component" value="Unassembled WGS sequence"/>
</dbReference>
<dbReference type="SUPFAM" id="SSF57850">
    <property type="entry name" value="RING/U-box"/>
    <property type="match status" value="1"/>
</dbReference>
<keyword evidence="1" id="KW-0862">Zinc</keyword>
<dbReference type="Pfam" id="PF13639">
    <property type="entry name" value="zf-RING_2"/>
    <property type="match status" value="1"/>
</dbReference>